<dbReference type="InterPro" id="IPR050266">
    <property type="entry name" value="AB_hydrolase_sf"/>
</dbReference>
<feature type="domain" description="Peptidase S33 tripeptidyl aminopeptidase-like C-terminal" evidence="2">
    <location>
        <begin position="203"/>
        <end position="261"/>
    </location>
</feature>
<dbReference type="AlphaFoldDB" id="A0A964DZP1"/>
<dbReference type="EMBL" id="JAESVB010000004">
    <property type="protein sequence ID" value="MCB8875853.1"/>
    <property type="molecule type" value="Genomic_DNA"/>
</dbReference>
<keyword evidence="4" id="KW-1185">Reference proteome</keyword>
<reference evidence="3" key="2">
    <citation type="submission" date="2021-01" db="EMBL/GenBank/DDBJ databases">
        <authorList>
            <person name="Mieszkin S."/>
            <person name="Pouder E."/>
            <person name="Alain K."/>
        </authorList>
    </citation>
    <scope>NUCLEOTIDE SEQUENCE</scope>
    <source>
        <strain evidence="3">HW T2.11</strain>
    </source>
</reference>
<dbReference type="InterPro" id="IPR000073">
    <property type="entry name" value="AB_hydrolase_1"/>
</dbReference>
<gene>
    <name evidence="3" type="ORF">ASILVAE211_11735</name>
</gene>
<dbReference type="Gene3D" id="3.40.50.1820">
    <property type="entry name" value="alpha/beta hydrolase"/>
    <property type="match status" value="1"/>
</dbReference>
<keyword evidence="3" id="KW-0378">Hydrolase</keyword>
<dbReference type="PRINTS" id="PR00111">
    <property type="entry name" value="ABHYDROLASE"/>
</dbReference>
<feature type="domain" description="AB hydrolase-1" evidence="1">
    <location>
        <begin position="20"/>
        <end position="145"/>
    </location>
</feature>
<dbReference type="PANTHER" id="PTHR43798">
    <property type="entry name" value="MONOACYLGLYCEROL LIPASE"/>
    <property type="match status" value="1"/>
</dbReference>
<dbReference type="SUPFAM" id="SSF53474">
    <property type="entry name" value="alpha/beta-Hydrolases"/>
    <property type="match status" value="1"/>
</dbReference>
<comment type="caution">
    <text evidence="3">The sequence shown here is derived from an EMBL/GenBank/DDBJ whole genome shotgun (WGS) entry which is preliminary data.</text>
</comment>
<dbReference type="InterPro" id="IPR029058">
    <property type="entry name" value="AB_hydrolase_fold"/>
</dbReference>
<protein>
    <submittedName>
        <fullName evidence="3">Alpha/beta fold hydrolase</fullName>
    </submittedName>
</protein>
<organism evidence="3 4">
    <name type="scientific">Acidisoma silvae</name>
    <dbReference type="NCBI Taxonomy" id="2802396"/>
    <lineage>
        <taxon>Bacteria</taxon>
        <taxon>Pseudomonadati</taxon>
        <taxon>Pseudomonadota</taxon>
        <taxon>Alphaproteobacteria</taxon>
        <taxon>Acetobacterales</taxon>
        <taxon>Acidocellaceae</taxon>
        <taxon>Acidisoma</taxon>
    </lineage>
</organism>
<evidence type="ECO:0000259" key="2">
    <source>
        <dbReference type="Pfam" id="PF08386"/>
    </source>
</evidence>
<dbReference type="InterPro" id="IPR013595">
    <property type="entry name" value="Pept_S33_TAP-like_C"/>
</dbReference>
<dbReference type="Pfam" id="PF00561">
    <property type="entry name" value="Abhydrolase_1"/>
    <property type="match status" value="1"/>
</dbReference>
<evidence type="ECO:0000313" key="3">
    <source>
        <dbReference type="EMBL" id="MCB8875853.1"/>
    </source>
</evidence>
<dbReference type="RefSeq" id="WP_227321500.1">
    <property type="nucleotide sequence ID" value="NZ_JAESVB010000004.1"/>
</dbReference>
<dbReference type="GO" id="GO:0016787">
    <property type="term" value="F:hydrolase activity"/>
    <property type="evidence" value="ECO:0007669"/>
    <property type="project" value="UniProtKB-KW"/>
</dbReference>
<dbReference type="Proteomes" id="UP000708298">
    <property type="component" value="Unassembled WGS sequence"/>
</dbReference>
<sequence>MPTVQVRGEEFHYEITGSGPTLLLVTGLAGTASYWKPNVEALSRHYKVICYDHRGTGASVRTEGSYSIEGLTDDLVGLLDALGEKTVLFVGHSTGGAIGQVLAARHPDRVSRMVLYATWATLCPQMALAMEMRVKLLKAFGPAMYHRASPAFLFPPRYVCENWAAIEPALARNAELSTTPTILEARVNAVTSFDGRAYLPDIQCPTLVLVARDDNLTPLESSEELARGIPGAELQVLSYGAHAVSQTEPEVFNKAVLTFLAY</sequence>
<accession>A0A964DZP1</accession>
<reference evidence="3" key="1">
    <citation type="journal article" date="2021" name="Microorganisms">
        <title>Acidisoma silvae sp. nov. and Acidisomacellulosilytica sp. nov., Two Acidophilic Bacteria Isolated from Decaying Wood, Hydrolyzing Cellulose and Producing Poly-3-hydroxybutyrate.</title>
        <authorList>
            <person name="Mieszkin S."/>
            <person name="Pouder E."/>
            <person name="Uroz S."/>
            <person name="Simon-Colin C."/>
            <person name="Alain K."/>
        </authorList>
    </citation>
    <scope>NUCLEOTIDE SEQUENCE</scope>
    <source>
        <strain evidence="3">HW T2.11</strain>
    </source>
</reference>
<name>A0A964DZP1_9PROT</name>
<dbReference type="Pfam" id="PF08386">
    <property type="entry name" value="Abhydrolase_4"/>
    <property type="match status" value="1"/>
</dbReference>
<evidence type="ECO:0000313" key="4">
    <source>
        <dbReference type="Proteomes" id="UP000708298"/>
    </source>
</evidence>
<proteinExistence type="predicted"/>
<evidence type="ECO:0000259" key="1">
    <source>
        <dbReference type="Pfam" id="PF00561"/>
    </source>
</evidence>